<sequence>MKLVISPAKSLDFETQVPTEVFTNPFFIEKSKIINKSLKKLSPKELSDLMAISDKLAELNWQRNQDRNFETNAISAQARQAVFAFNGEVYTGLDAYSIPSENFEVLNDKVRILSGLYGILKPFDIIEPYRLEMGKKLKVGMNENLYQIWKPLVADFLNKEMNENEVLINLASTEYFSAVDTKLLKSKIITPEFKDYKDDKLKIISFFAKKARGLMARYIVDNNIDSVEDLKMFNVEGYAFDESLSTNDKYIFTR</sequence>
<dbReference type="AlphaFoldDB" id="A0A3P3W4I6"/>
<comment type="similarity">
    <text evidence="1">Belongs to the UPF0246 family.</text>
</comment>
<dbReference type="OrthoDB" id="9777133at2"/>
<dbReference type="HAMAP" id="MF_00652">
    <property type="entry name" value="UPF0246"/>
    <property type="match status" value="1"/>
</dbReference>
<dbReference type="PANTHER" id="PTHR30283">
    <property type="entry name" value="PEROXIDE STRESS RESPONSE PROTEIN YAAA"/>
    <property type="match status" value="1"/>
</dbReference>
<dbReference type="InterPro" id="IPR005583">
    <property type="entry name" value="YaaA"/>
</dbReference>
<gene>
    <name evidence="2" type="primary">yaaA</name>
    <name evidence="2" type="ORF">EG240_13435</name>
</gene>
<dbReference type="GO" id="GO:0033194">
    <property type="term" value="P:response to hydroperoxide"/>
    <property type="evidence" value="ECO:0007669"/>
    <property type="project" value="TreeGrafter"/>
</dbReference>
<accession>A0A3P3W4I6</accession>
<evidence type="ECO:0000313" key="2">
    <source>
        <dbReference type="EMBL" id="RRJ88569.1"/>
    </source>
</evidence>
<reference evidence="2 3" key="1">
    <citation type="submission" date="2018-11" db="EMBL/GenBank/DDBJ databases">
        <title>Flavobacterium sp. nov., YIM 102701-2 draft genome.</title>
        <authorList>
            <person name="Li G."/>
            <person name="Jiang Y."/>
        </authorList>
    </citation>
    <scope>NUCLEOTIDE SEQUENCE [LARGE SCALE GENOMIC DNA]</scope>
    <source>
        <strain evidence="2 3">YIM 102701-2</strain>
    </source>
</reference>
<dbReference type="Pfam" id="PF03883">
    <property type="entry name" value="H2O2_YaaD"/>
    <property type="match status" value="1"/>
</dbReference>
<organism evidence="2 3">
    <name type="scientific">Paenimyroides tangerinum</name>
    <dbReference type="NCBI Taxonomy" id="2488728"/>
    <lineage>
        <taxon>Bacteria</taxon>
        <taxon>Pseudomonadati</taxon>
        <taxon>Bacteroidota</taxon>
        <taxon>Flavobacteriia</taxon>
        <taxon>Flavobacteriales</taxon>
        <taxon>Flavobacteriaceae</taxon>
        <taxon>Paenimyroides</taxon>
    </lineage>
</organism>
<proteinExistence type="inferred from homology"/>
<evidence type="ECO:0000256" key="1">
    <source>
        <dbReference type="HAMAP-Rule" id="MF_00652"/>
    </source>
</evidence>
<keyword evidence="3" id="KW-1185">Reference proteome</keyword>
<dbReference type="Proteomes" id="UP000275719">
    <property type="component" value="Unassembled WGS sequence"/>
</dbReference>
<protein>
    <recommendedName>
        <fullName evidence="1">UPF0246 protein EG240_13435</fullName>
    </recommendedName>
</protein>
<dbReference type="PANTHER" id="PTHR30283:SF4">
    <property type="entry name" value="PEROXIDE STRESS RESISTANCE PROTEIN YAAA"/>
    <property type="match status" value="1"/>
</dbReference>
<dbReference type="RefSeq" id="WP_125019877.1">
    <property type="nucleotide sequence ID" value="NZ_RQVQ01000038.1"/>
</dbReference>
<dbReference type="EMBL" id="RQVQ01000038">
    <property type="protein sequence ID" value="RRJ88569.1"/>
    <property type="molecule type" value="Genomic_DNA"/>
</dbReference>
<name>A0A3P3W4I6_9FLAO</name>
<evidence type="ECO:0000313" key="3">
    <source>
        <dbReference type="Proteomes" id="UP000275719"/>
    </source>
</evidence>
<dbReference type="NCBIfam" id="NF002542">
    <property type="entry name" value="PRK02101.1-3"/>
    <property type="match status" value="1"/>
</dbReference>
<comment type="caution">
    <text evidence="2">The sequence shown here is derived from an EMBL/GenBank/DDBJ whole genome shotgun (WGS) entry which is preliminary data.</text>
</comment>
<dbReference type="GO" id="GO:0005829">
    <property type="term" value="C:cytosol"/>
    <property type="evidence" value="ECO:0007669"/>
    <property type="project" value="TreeGrafter"/>
</dbReference>